<accession>C8N6U4</accession>
<dbReference type="PANTHER" id="PTHR34817">
    <property type="entry name" value="NUCLEOTIDYLTRANSFERASE"/>
    <property type="match status" value="1"/>
</dbReference>
<dbReference type="GeneID" id="84789253"/>
<dbReference type="Proteomes" id="UP000004870">
    <property type="component" value="Unassembled WGS sequence"/>
</dbReference>
<dbReference type="RefSeq" id="WP_004139188.1">
    <property type="nucleotide sequence ID" value="NZ_GG694025.1"/>
</dbReference>
<name>C8N6U4_CARH6</name>
<dbReference type="OrthoDB" id="9796845at2"/>
<keyword evidence="2" id="KW-1185">Reference proteome</keyword>
<protein>
    <recommendedName>
        <fullName evidence="3">Nucleotidyltransferase</fullName>
    </recommendedName>
</protein>
<evidence type="ECO:0008006" key="3">
    <source>
        <dbReference type="Google" id="ProtNLM"/>
    </source>
</evidence>
<dbReference type="STRING" id="2718.CHUV0807_0345"/>
<dbReference type="PANTHER" id="PTHR34817:SF2">
    <property type="entry name" value="NUCLEOTIDYLTRANSFERASE"/>
    <property type="match status" value="1"/>
</dbReference>
<proteinExistence type="predicted"/>
<dbReference type="EMBL" id="ACKY01000011">
    <property type="protein sequence ID" value="EEV89658.1"/>
    <property type="molecule type" value="Genomic_DNA"/>
</dbReference>
<organism evidence="1 2">
    <name type="scientific">Cardiobacterium hominis (strain ATCC 15826 / DSM 8339 / NCTC 10426 / 6573)</name>
    <dbReference type="NCBI Taxonomy" id="638300"/>
    <lineage>
        <taxon>Bacteria</taxon>
        <taxon>Pseudomonadati</taxon>
        <taxon>Pseudomonadota</taxon>
        <taxon>Gammaproteobacteria</taxon>
        <taxon>Cardiobacteriales</taxon>
        <taxon>Cardiobacteriaceae</taxon>
        <taxon>Cardiobacterium</taxon>
    </lineage>
</organism>
<comment type="caution">
    <text evidence="1">The sequence shown here is derived from an EMBL/GenBank/DDBJ whole genome shotgun (WGS) entry which is preliminary data.</text>
</comment>
<dbReference type="AlphaFoldDB" id="C8N6U4"/>
<reference evidence="1 2" key="1">
    <citation type="submission" date="2009-08" db="EMBL/GenBank/DDBJ databases">
        <authorList>
            <person name="Qin X."/>
            <person name="Bachman B."/>
            <person name="Battles P."/>
            <person name="Bell A."/>
            <person name="Bess C."/>
            <person name="Bickham C."/>
            <person name="Chaboub L."/>
            <person name="Chen D."/>
            <person name="Coyle M."/>
            <person name="Deiros D.R."/>
            <person name="Dinh H."/>
            <person name="Forbes L."/>
            <person name="Fowler G."/>
            <person name="Francisco L."/>
            <person name="Fu Q."/>
            <person name="Gubbala S."/>
            <person name="Hale W."/>
            <person name="Han Y."/>
            <person name="Hemphill L."/>
            <person name="Highlander S.K."/>
            <person name="Hirani K."/>
            <person name="Hogues M."/>
            <person name="Jackson L."/>
            <person name="Jakkamsetti A."/>
            <person name="Javaid M."/>
            <person name="Jiang H."/>
            <person name="Korchina V."/>
            <person name="Kovar C."/>
            <person name="Lara F."/>
            <person name="Lee S."/>
            <person name="Mata R."/>
            <person name="Mathew T."/>
            <person name="Moen C."/>
            <person name="Morales K."/>
            <person name="Munidasa M."/>
            <person name="Nazareth L."/>
            <person name="Ngo R."/>
            <person name="Nguyen L."/>
            <person name="Okwuonu G."/>
            <person name="Ongeri F."/>
            <person name="Patil S."/>
            <person name="Petrosino J."/>
            <person name="Pham C."/>
            <person name="Pham P."/>
            <person name="Pu L.-L."/>
            <person name="Puazo M."/>
            <person name="Raj R."/>
            <person name="Reid J."/>
            <person name="Rouhana J."/>
            <person name="Saada N."/>
            <person name="Shang Y."/>
            <person name="Simmons D."/>
            <person name="Thornton R."/>
            <person name="Warren J."/>
            <person name="Weissenberger G."/>
            <person name="Zhang J."/>
            <person name="Zhang L."/>
            <person name="Zhou C."/>
            <person name="Zhu D."/>
            <person name="Muzny D."/>
            <person name="Worley K."/>
            <person name="Gibbs R."/>
        </authorList>
    </citation>
    <scope>NUCLEOTIDE SEQUENCE [LARGE SCALE GENOMIC DNA]</scope>
    <source>
        <strain evidence="2">ATCC 15826 / DSM 8339 / NCTC 10426 / 6573</strain>
    </source>
</reference>
<dbReference type="Pfam" id="PF10127">
    <property type="entry name" value="RlaP"/>
    <property type="match status" value="1"/>
</dbReference>
<sequence length="252" mass="27904">MQPIPAKLATLAQQENLHFLLAVESGSRAWGFASPDSDYDVRALYIRPSAHYLAIDEGKDTFEFIEDEWFDVGAWDIRKALRLLRKSNAVLLEWLRSPVVYAADSAFVRDLNTLAPQYAQAAPLLHHYRGIARNALGAMDLHGEIRLKKWFYVLRPLLAARWAVQRGGIPPMTLAELMADLPPAAVAEIRDLIALKSGQAENYRHRLSASLIALTKTLAAEVAALTAPAPPAPATAPLDALFRTTLQRVYPC</sequence>
<dbReference type="InterPro" id="IPR018775">
    <property type="entry name" value="RlaP"/>
</dbReference>
<dbReference type="HOGENOM" id="CLU_084690_0_0_6"/>
<gene>
    <name evidence="1" type="ORF">HMPREF0198_0220</name>
</gene>
<evidence type="ECO:0000313" key="2">
    <source>
        <dbReference type="Proteomes" id="UP000004870"/>
    </source>
</evidence>
<evidence type="ECO:0000313" key="1">
    <source>
        <dbReference type="EMBL" id="EEV89658.1"/>
    </source>
</evidence>